<reference evidence="2 3" key="1">
    <citation type="submission" date="2019-02" db="EMBL/GenBank/DDBJ databases">
        <title>Deep-cultivation of Planctomycetes and their phenomic and genomic characterization uncovers novel biology.</title>
        <authorList>
            <person name="Wiegand S."/>
            <person name="Jogler M."/>
            <person name="Boedeker C."/>
            <person name="Pinto D."/>
            <person name="Vollmers J."/>
            <person name="Rivas-Marin E."/>
            <person name="Kohn T."/>
            <person name="Peeters S.H."/>
            <person name="Heuer A."/>
            <person name="Rast P."/>
            <person name="Oberbeckmann S."/>
            <person name="Bunk B."/>
            <person name="Jeske O."/>
            <person name="Meyerdierks A."/>
            <person name="Storesund J.E."/>
            <person name="Kallscheuer N."/>
            <person name="Luecker S."/>
            <person name="Lage O.M."/>
            <person name="Pohl T."/>
            <person name="Merkel B.J."/>
            <person name="Hornburger P."/>
            <person name="Mueller R.-W."/>
            <person name="Bruemmer F."/>
            <person name="Labrenz M."/>
            <person name="Spormann A.M."/>
            <person name="Op den Camp H."/>
            <person name="Overmann J."/>
            <person name="Amann R."/>
            <person name="Jetten M.S.M."/>
            <person name="Mascher T."/>
            <person name="Medema M.H."/>
            <person name="Devos D.P."/>
            <person name="Kaster A.-K."/>
            <person name="Ovreas L."/>
            <person name="Rohde M."/>
            <person name="Galperin M.Y."/>
            <person name="Jogler C."/>
        </authorList>
    </citation>
    <scope>NUCLEOTIDE SEQUENCE [LARGE SCALE GENOMIC DNA]</scope>
    <source>
        <strain evidence="2 3">Pla175</strain>
    </source>
</reference>
<evidence type="ECO:0000313" key="3">
    <source>
        <dbReference type="Proteomes" id="UP000317429"/>
    </source>
</evidence>
<feature type="signal peptide" evidence="1">
    <location>
        <begin position="1"/>
        <end position="26"/>
    </location>
</feature>
<dbReference type="Proteomes" id="UP000317429">
    <property type="component" value="Chromosome"/>
</dbReference>
<sequence length="118" mass="13695" precursor="true">MRIKSRTNRLGLLALLLVGVASLAPAENNNDFRRPPLRDRLVYGLLARRPVELEFLERVIFAVEQRRLPEVVVDRTFFYARRKAPTQGGEFTQRPIIYFMFAMQAQADKLRVELVLPP</sequence>
<proteinExistence type="predicted"/>
<dbReference type="AlphaFoldDB" id="A0A518D5F4"/>
<dbReference type="RefSeq" id="WP_145280176.1">
    <property type="nucleotide sequence ID" value="NZ_CP036291.1"/>
</dbReference>
<evidence type="ECO:0000313" key="2">
    <source>
        <dbReference type="EMBL" id="QDU86707.1"/>
    </source>
</evidence>
<organism evidence="2 3">
    <name type="scientific">Pirellulimonas nuda</name>
    <dbReference type="NCBI Taxonomy" id="2528009"/>
    <lineage>
        <taxon>Bacteria</taxon>
        <taxon>Pseudomonadati</taxon>
        <taxon>Planctomycetota</taxon>
        <taxon>Planctomycetia</taxon>
        <taxon>Pirellulales</taxon>
        <taxon>Lacipirellulaceae</taxon>
        <taxon>Pirellulimonas</taxon>
    </lineage>
</organism>
<evidence type="ECO:0000256" key="1">
    <source>
        <dbReference type="SAM" id="SignalP"/>
    </source>
</evidence>
<dbReference type="OrthoDB" id="288199at2"/>
<name>A0A518D5F4_9BACT</name>
<accession>A0A518D5F4</accession>
<gene>
    <name evidence="2" type="ORF">Pla175_00570</name>
</gene>
<keyword evidence="3" id="KW-1185">Reference proteome</keyword>
<dbReference type="EMBL" id="CP036291">
    <property type="protein sequence ID" value="QDU86707.1"/>
    <property type="molecule type" value="Genomic_DNA"/>
</dbReference>
<protein>
    <submittedName>
        <fullName evidence="2">Uncharacterized protein</fullName>
    </submittedName>
</protein>
<keyword evidence="1" id="KW-0732">Signal</keyword>
<feature type="chain" id="PRO_5021987420" evidence="1">
    <location>
        <begin position="27"/>
        <end position="118"/>
    </location>
</feature>
<dbReference type="KEGG" id="pnd:Pla175_00570"/>